<evidence type="ECO:0000313" key="1">
    <source>
        <dbReference type="Proteomes" id="UP000095280"/>
    </source>
</evidence>
<name>A0A1I8F9C9_9PLAT</name>
<sequence>FFWYLRTVVIRLKSSSLHLVVLTRLSTGQPGERTRFRTCLVHTFLPLPVSCSRSESAWSPGAPSGSWTRCDFLDSLRRWRMCSSGYPASSSLGPRREAKQCLLKFVLAIILPTIIIAKADSVPEPIDKSECYNYIRTNPTACNLQWNYFDGSCRCKRCAPYLAQIMRTRTSGRSIKLSRLKRFGYCALAMLSYSTTPTETSTAAARFTPTSTLTATPKAAHRNRWTFSLSVYFWHGLSGHCGFADLAIRCDSVLSLRSKQNLAAKQFRLVDSSSDGHAYRFCGGGSSINPNQW</sequence>
<dbReference type="WBParaSite" id="maker-unitig_25711-snap-gene-0.3-mRNA-1">
    <property type="protein sequence ID" value="maker-unitig_25711-snap-gene-0.3-mRNA-1"/>
    <property type="gene ID" value="maker-unitig_25711-snap-gene-0.3"/>
</dbReference>
<dbReference type="AlphaFoldDB" id="A0A1I8F9C9"/>
<protein>
    <submittedName>
        <fullName evidence="2">Secreted protein</fullName>
    </submittedName>
</protein>
<dbReference type="Proteomes" id="UP000095280">
    <property type="component" value="Unplaced"/>
</dbReference>
<keyword evidence="1" id="KW-1185">Reference proteome</keyword>
<organism evidence="1 2">
    <name type="scientific">Macrostomum lignano</name>
    <dbReference type="NCBI Taxonomy" id="282301"/>
    <lineage>
        <taxon>Eukaryota</taxon>
        <taxon>Metazoa</taxon>
        <taxon>Spiralia</taxon>
        <taxon>Lophotrochozoa</taxon>
        <taxon>Platyhelminthes</taxon>
        <taxon>Rhabditophora</taxon>
        <taxon>Macrostomorpha</taxon>
        <taxon>Macrostomida</taxon>
        <taxon>Macrostomidae</taxon>
        <taxon>Macrostomum</taxon>
    </lineage>
</organism>
<proteinExistence type="predicted"/>
<reference evidence="2" key="1">
    <citation type="submission" date="2016-11" db="UniProtKB">
        <authorList>
            <consortium name="WormBaseParasite"/>
        </authorList>
    </citation>
    <scope>IDENTIFICATION</scope>
</reference>
<evidence type="ECO:0000313" key="2">
    <source>
        <dbReference type="WBParaSite" id="maker-unitig_25711-snap-gene-0.3-mRNA-1"/>
    </source>
</evidence>
<accession>A0A1I8F9C9</accession>